<reference evidence="2 3" key="1">
    <citation type="submission" date="2021-01" db="EMBL/GenBank/DDBJ databases">
        <title>WGS of actinomycetes isolated from Thailand.</title>
        <authorList>
            <person name="Thawai C."/>
        </authorList>
    </citation>
    <scope>NUCLEOTIDE SEQUENCE [LARGE SCALE GENOMIC DNA]</scope>
    <source>
        <strain evidence="2 3">LPG 2</strain>
    </source>
</reference>
<dbReference type="EMBL" id="JAERRJ010000026">
    <property type="protein sequence ID" value="MBL1080201.1"/>
    <property type="molecule type" value="Genomic_DNA"/>
</dbReference>
<evidence type="ECO:0000313" key="2">
    <source>
        <dbReference type="EMBL" id="MBL1080201.1"/>
    </source>
</evidence>
<organism evidence="2 3">
    <name type="scientific">Nocardia acididurans</name>
    <dbReference type="NCBI Taxonomy" id="2802282"/>
    <lineage>
        <taxon>Bacteria</taxon>
        <taxon>Bacillati</taxon>
        <taxon>Actinomycetota</taxon>
        <taxon>Actinomycetes</taxon>
        <taxon>Mycobacteriales</taxon>
        <taxon>Nocardiaceae</taxon>
        <taxon>Nocardia</taxon>
    </lineage>
</organism>
<comment type="caution">
    <text evidence="2">The sequence shown here is derived from an EMBL/GenBank/DDBJ whole genome shotgun (WGS) entry which is preliminary data.</text>
</comment>
<dbReference type="RefSeq" id="WP_201958510.1">
    <property type="nucleotide sequence ID" value="NZ_JAERRJ010000026.1"/>
</dbReference>
<name>A0ABS1MI12_9NOCA</name>
<keyword evidence="3" id="KW-1185">Reference proteome</keyword>
<protein>
    <submittedName>
        <fullName evidence="2">Uncharacterized protein</fullName>
    </submittedName>
</protein>
<dbReference type="InterPro" id="IPR036165">
    <property type="entry name" value="YefM-like_sf"/>
</dbReference>
<sequence>MPELARISFAIGSRSSVKSISSRALRMSWRDVLAEARSGTEAIVILQHGNPQAVMLSEATWRAGCAKVPVPDQDRRVRAASDVRSGLRAVRTAAHCAGQHTLIRKLYGSLCKDTPEELLDAVIAPYDWVQRSLPELVT</sequence>
<accession>A0ABS1MI12</accession>
<gene>
    <name evidence="2" type="ORF">JK358_37985</name>
</gene>
<evidence type="ECO:0000313" key="3">
    <source>
        <dbReference type="Proteomes" id="UP000602198"/>
    </source>
</evidence>
<dbReference type="SUPFAM" id="SSF143120">
    <property type="entry name" value="YefM-like"/>
    <property type="match status" value="1"/>
</dbReference>
<comment type="similarity">
    <text evidence="1">Belongs to the phD/YefM antitoxin family.</text>
</comment>
<dbReference type="Proteomes" id="UP000602198">
    <property type="component" value="Unassembled WGS sequence"/>
</dbReference>
<proteinExistence type="inferred from homology"/>
<evidence type="ECO:0000256" key="1">
    <source>
        <dbReference type="ARBA" id="ARBA00009981"/>
    </source>
</evidence>